<evidence type="ECO:0000313" key="2">
    <source>
        <dbReference type="EMBL" id="REG23353.1"/>
    </source>
</evidence>
<organism evidence="2 3">
    <name type="scientific">Jeotgalicoccus halotolerans</name>
    <dbReference type="NCBI Taxonomy" id="157227"/>
    <lineage>
        <taxon>Bacteria</taxon>
        <taxon>Bacillati</taxon>
        <taxon>Bacillota</taxon>
        <taxon>Bacilli</taxon>
        <taxon>Bacillales</taxon>
        <taxon>Staphylococcaceae</taxon>
        <taxon>Jeotgalicoccus</taxon>
    </lineage>
</organism>
<evidence type="ECO:0000256" key="1">
    <source>
        <dbReference type="SAM" id="Phobius"/>
    </source>
</evidence>
<keyword evidence="1" id="KW-1133">Transmembrane helix</keyword>
<dbReference type="Proteomes" id="UP000257076">
    <property type="component" value="Unassembled WGS sequence"/>
</dbReference>
<gene>
    <name evidence="2" type="ORF">DFR63_1719</name>
</gene>
<sequence>MKERDKSKLTVIILFILMLISIALLIIFIIMAANNLEENQGATSEIQPVIEEQISLNDDSVLENLSTEFYTAKKPSHSSY</sequence>
<dbReference type="EMBL" id="QUMW01000013">
    <property type="protein sequence ID" value="REG23353.1"/>
    <property type="molecule type" value="Genomic_DNA"/>
</dbReference>
<evidence type="ECO:0000313" key="3">
    <source>
        <dbReference type="Proteomes" id="UP000257076"/>
    </source>
</evidence>
<dbReference type="AlphaFoldDB" id="A0A3E0AUD1"/>
<keyword evidence="1" id="KW-0472">Membrane</keyword>
<keyword evidence="1" id="KW-0812">Transmembrane</keyword>
<keyword evidence="3" id="KW-1185">Reference proteome</keyword>
<accession>A0A3E0AUD1</accession>
<reference evidence="2 3" key="1">
    <citation type="submission" date="2018-08" db="EMBL/GenBank/DDBJ databases">
        <title>Genomic Encyclopedia of Type Strains, Phase IV (KMG-IV): sequencing the most valuable type-strain genomes for metagenomic binning, comparative biology and taxonomic classification.</title>
        <authorList>
            <person name="Goeker M."/>
        </authorList>
    </citation>
    <scope>NUCLEOTIDE SEQUENCE [LARGE SCALE GENOMIC DNA]</scope>
    <source>
        <strain evidence="2 3">DSM 17274</strain>
    </source>
</reference>
<feature type="transmembrane region" description="Helical" evidence="1">
    <location>
        <begin position="12"/>
        <end position="33"/>
    </location>
</feature>
<name>A0A3E0AUD1_9STAP</name>
<protein>
    <submittedName>
        <fullName evidence="2">Uncharacterized protein</fullName>
    </submittedName>
</protein>
<dbReference type="RefSeq" id="WP_115885514.1">
    <property type="nucleotide sequence ID" value="NZ_CBCSHX010000004.1"/>
</dbReference>
<comment type="caution">
    <text evidence="2">The sequence shown here is derived from an EMBL/GenBank/DDBJ whole genome shotgun (WGS) entry which is preliminary data.</text>
</comment>
<proteinExistence type="predicted"/>